<dbReference type="EMBL" id="MWQO01000008">
    <property type="protein sequence ID" value="THD11657.1"/>
    <property type="molecule type" value="Genomic_DNA"/>
</dbReference>
<accession>A0A4S3KRE2</accession>
<gene>
    <name evidence="2" type="ORF">B1806_02675</name>
</gene>
<reference evidence="2 3" key="1">
    <citation type="submission" date="2017-02" db="EMBL/GenBank/DDBJ databases">
        <title>Whole genome sequencing of Metallibacterium scheffleri DSM 24874 (T).</title>
        <authorList>
            <person name="Kumar S."/>
            <person name="Patil P."/>
            <person name="Patil P.B."/>
        </authorList>
    </citation>
    <scope>NUCLEOTIDE SEQUENCE [LARGE SCALE GENOMIC DNA]</scope>
    <source>
        <strain evidence="2 3">DSM 24874</strain>
    </source>
</reference>
<sequence length="448" mass="48090">MNSTATRANTRANTSIADINAVLRSCGIGNITQHELAMVSAQIDLVRFNTTLAAIRGPKCITRDRAAQFMRTTVDKARVAIAGGAEVPAAPWPDLSAKTVALSSLRDVNTTLSTIGLPSLRPEHVEPLLRNYGRTEILRLMNLAVAGGETGDQARRTLRSMISETVSAAGNGSAGRAQQQTAQVRTLPVARAAADEIPAEVDVERGDDATLARSQPASRGQVQNTAGQRESARQSDSGEHGQAIARRDTGTHERRATAQVVDAGSADSHRSSQDRVQCKAYGNRAAITVETAETEAGIPTVRFEFAPVQGNGDSGHPDDASTDKPGKAYDWSKKLIIQLTADEVPQLLAVLYGFAPSAQFSNHGQSKVKWMSLENQEKSIYMRAGDKDVPILVIPVSSPNSIMQIANIAMLVARKRNRALSGDDIRLLVKNQVAQRIKPVQQSRPGVR</sequence>
<evidence type="ECO:0000313" key="2">
    <source>
        <dbReference type="EMBL" id="THD11657.1"/>
    </source>
</evidence>
<evidence type="ECO:0000313" key="3">
    <source>
        <dbReference type="Proteomes" id="UP000307749"/>
    </source>
</evidence>
<comment type="caution">
    <text evidence="2">The sequence shown here is derived from an EMBL/GenBank/DDBJ whole genome shotgun (WGS) entry which is preliminary data.</text>
</comment>
<dbReference type="RefSeq" id="WP_081130350.1">
    <property type="nucleotide sequence ID" value="NZ_LDOS01000005.1"/>
</dbReference>
<protein>
    <submittedName>
        <fullName evidence="2">Uncharacterized protein</fullName>
    </submittedName>
</protein>
<dbReference type="OrthoDB" id="5298744at2"/>
<keyword evidence="3" id="KW-1185">Reference proteome</keyword>
<feature type="region of interest" description="Disordered" evidence="1">
    <location>
        <begin position="198"/>
        <end position="277"/>
    </location>
</feature>
<feature type="compositionally biased region" description="Basic and acidic residues" evidence="1">
    <location>
        <begin position="230"/>
        <end position="256"/>
    </location>
</feature>
<dbReference type="Proteomes" id="UP000307749">
    <property type="component" value="Unassembled WGS sequence"/>
</dbReference>
<dbReference type="AlphaFoldDB" id="A0A4S3KRE2"/>
<proteinExistence type="predicted"/>
<feature type="compositionally biased region" description="Basic and acidic residues" evidence="1">
    <location>
        <begin position="267"/>
        <end position="277"/>
    </location>
</feature>
<feature type="compositionally biased region" description="Polar residues" evidence="1">
    <location>
        <begin position="212"/>
        <end position="228"/>
    </location>
</feature>
<organism evidence="2 3">
    <name type="scientific">Metallibacterium scheffleri</name>
    <dbReference type="NCBI Taxonomy" id="993689"/>
    <lineage>
        <taxon>Bacteria</taxon>
        <taxon>Pseudomonadati</taxon>
        <taxon>Pseudomonadota</taxon>
        <taxon>Gammaproteobacteria</taxon>
        <taxon>Lysobacterales</taxon>
        <taxon>Rhodanobacteraceae</taxon>
        <taxon>Metallibacterium</taxon>
    </lineage>
</organism>
<evidence type="ECO:0000256" key="1">
    <source>
        <dbReference type="SAM" id="MobiDB-lite"/>
    </source>
</evidence>
<name>A0A4S3KRE2_9GAMM</name>